<dbReference type="Gene3D" id="1.25.40.20">
    <property type="entry name" value="Ankyrin repeat-containing domain"/>
    <property type="match status" value="1"/>
</dbReference>
<dbReference type="Proteomes" id="UP000076532">
    <property type="component" value="Unassembled WGS sequence"/>
</dbReference>
<name>A0A167UDK6_9AGAM</name>
<reference evidence="2 3" key="1">
    <citation type="journal article" date="2016" name="Mol. Biol. Evol.">
        <title>Comparative Genomics of Early-Diverging Mushroom-Forming Fungi Provides Insights into the Origins of Lignocellulose Decay Capabilities.</title>
        <authorList>
            <person name="Nagy L.G."/>
            <person name="Riley R."/>
            <person name="Tritt A."/>
            <person name="Adam C."/>
            <person name="Daum C."/>
            <person name="Floudas D."/>
            <person name="Sun H."/>
            <person name="Yadav J.S."/>
            <person name="Pangilinan J."/>
            <person name="Larsson K.H."/>
            <person name="Matsuura K."/>
            <person name="Barry K."/>
            <person name="Labutti K."/>
            <person name="Kuo R."/>
            <person name="Ohm R.A."/>
            <person name="Bhattacharya S.S."/>
            <person name="Shirouzu T."/>
            <person name="Yoshinaga Y."/>
            <person name="Martin F.M."/>
            <person name="Grigoriev I.V."/>
            <person name="Hibbett D.S."/>
        </authorList>
    </citation>
    <scope>NUCLEOTIDE SEQUENCE [LARGE SCALE GENOMIC DNA]</scope>
    <source>
        <strain evidence="2 3">CBS 109695</strain>
    </source>
</reference>
<dbReference type="SUPFAM" id="SSF48403">
    <property type="entry name" value="Ankyrin repeat"/>
    <property type="match status" value="1"/>
</dbReference>
<dbReference type="InterPro" id="IPR036770">
    <property type="entry name" value="Ankyrin_rpt-contain_sf"/>
</dbReference>
<proteinExistence type="predicted"/>
<dbReference type="EMBL" id="KV417995">
    <property type="protein sequence ID" value="KZP03840.1"/>
    <property type="molecule type" value="Genomic_DNA"/>
</dbReference>
<gene>
    <name evidence="2" type="ORF">FIBSPDRAFT_1055054</name>
</gene>
<accession>A0A167UDK6</accession>
<keyword evidence="3" id="KW-1185">Reference proteome</keyword>
<feature type="repeat" description="ANK" evidence="1">
    <location>
        <begin position="95"/>
        <end position="123"/>
    </location>
</feature>
<dbReference type="InterPro" id="IPR002110">
    <property type="entry name" value="Ankyrin_rpt"/>
</dbReference>
<protein>
    <submittedName>
        <fullName evidence="2">Uncharacterized protein</fullName>
    </submittedName>
</protein>
<evidence type="ECO:0000313" key="2">
    <source>
        <dbReference type="EMBL" id="KZP03840.1"/>
    </source>
</evidence>
<evidence type="ECO:0000256" key="1">
    <source>
        <dbReference type="PROSITE-ProRule" id="PRU00023"/>
    </source>
</evidence>
<evidence type="ECO:0000313" key="3">
    <source>
        <dbReference type="Proteomes" id="UP000076532"/>
    </source>
</evidence>
<keyword evidence="1" id="KW-0040">ANK repeat</keyword>
<dbReference type="PROSITE" id="PS50297">
    <property type="entry name" value="ANK_REP_REGION"/>
    <property type="match status" value="1"/>
</dbReference>
<dbReference type="Pfam" id="PF00023">
    <property type="entry name" value="Ank"/>
    <property type="match status" value="1"/>
</dbReference>
<dbReference type="OrthoDB" id="194358at2759"/>
<organism evidence="2 3">
    <name type="scientific">Athelia psychrophila</name>
    <dbReference type="NCBI Taxonomy" id="1759441"/>
    <lineage>
        <taxon>Eukaryota</taxon>
        <taxon>Fungi</taxon>
        <taxon>Dikarya</taxon>
        <taxon>Basidiomycota</taxon>
        <taxon>Agaricomycotina</taxon>
        <taxon>Agaricomycetes</taxon>
        <taxon>Agaricomycetidae</taxon>
        <taxon>Atheliales</taxon>
        <taxon>Atheliaceae</taxon>
        <taxon>Athelia</taxon>
    </lineage>
</organism>
<sequence length="151" mass="16897">MVERRNFMFVFSLSIIDRSGEECTANPTFRFAWAYFFDSRNAQTNLSLREKLIRSIIKEFSHRSHIVLVAFQSSCTLLLESAVDVDTQGGMHGIALQAASEGGYHETVRLLLEHGADVNLPREYYGSALRATTSNEGKINVQLSLEHGGID</sequence>
<dbReference type="AlphaFoldDB" id="A0A167UDK6"/>
<dbReference type="PROSITE" id="PS50088">
    <property type="entry name" value="ANK_REPEAT"/>
    <property type="match status" value="1"/>
</dbReference>